<feature type="transmembrane region" description="Helical" evidence="6">
    <location>
        <begin position="96"/>
        <end position="117"/>
    </location>
</feature>
<organism evidence="7 8">
    <name type="scientific">Brotonthovivens ammoniilytica</name>
    <dbReference type="NCBI Taxonomy" id="2981725"/>
    <lineage>
        <taxon>Bacteria</taxon>
        <taxon>Bacillati</taxon>
        <taxon>Bacillota</taxon>
        <taxon>Clostridia</taxon>
        <taxon>Lachnospirales</taxon>
        <taxon>Lachnospiraceae</taxon>
        <taxon>Brotonthovivens</taxon>
    </lineage>
</organism>
<dbReference type="PANTHER" id="PTHR32196">
    <property type="entry name" value="ABC TRANSPORTER PERMEASE PROTEIN YPHD-RELATED-RELATED"/>
    <property type="match status" value="1"/>
</dbReference>
<keyword evidence="4 6" id="KW-1133">Transmembrane helix</keyword>
<sequence>MKEKEISARSLKAYTKAIAVLIVIIAALVILNIITEGKLLSVSNIKIMISSATVPTMIALGFTFLFACNVTDLSPGALVILTATAAGVLGNQFGVVPMIIGSILLGMGCGLLNFTIYRVTKIPPWIAGLGMTMVYEAIVGYYSSVRAAQGLKVVVLEDDKRFLGQQPGIYIMLIIGLVAAYILYNHTTLGINMRAAGCNEDVASVMGIRVSKALILGGLVSGFFFGYAGIIKESYASFVNAQSGLSSLSTTFQPLAAVLLAKALSKYINRIAAIPIGTFLIVLVFNVLTLLGVPSGTFQETLLGVIVVVFGILAQKNVKGVVK</sequence>
<evidence type="ECO:0000256" key="3">
    <source>
        <dbReference type="ARBA" id="ARBA00022692"/>
    </source>
</evidence>
<feature type="transmembrane region" description="Helical" evidence="6">
    <location>
        <begin position="73"/>
        <end position="90"/>
    </location>
</feature>
<dbReference type="InterPro" id="IPR001851">
    <property type="entry name" value="ABC_transp_permease"/>
</dbReference>
<feature type="transmembrane region" description="Helical" evidence="6">
    <location>
        <begin position="243"/>
        <end position="264"/>
    </location>
</feature>
<accession>A0ABT2TFU8</accession>
<keyword evidence="3 6" id="KW-0812">Transmembrane</keyword>
<dbReference type="RefSeq" id="WP_158423918.1">
    <property type="nucleotide sequence ID" value="NZ_JAOQJQ010000001.1"/>
</dbReference>
<dbReference type="EMBL" id="JAOQJQ010000001">
    <property type="protein sequence ID" value="MCU6761064.1"/>
    <property type="molecule type" value="Genomic_DNA"/>
</dbReference>
<name>A0ABT2TFU8_9FIRM</name>
<keyword evidence="2" id="KW-1003">Cell membrane</keyword>
<evidence type="ECO:0000256" key="2">
    <source>
        <dbReference type="ARBA" id="ARBA00022475"/>
    </source>
</evidence>
<evidence type="ECO:0000256" key="6">
    <source>
        <dbReference type="SAM" id="Phobius"/>
    </source>
</evidence>
<evidence type="ECO:0000256" key="5">
    <source>
        <dbReference type="ARBA" id="ARBA00023136"/>
    </source>
</evidence>
<keyword evidence="5 6" id="KW-0472">Membrane</keyword>
<protein>
    <submittedName>
        <fullName evidence="7">ABC transporter permease</fullName>
    </submittedName>
</protein>
<feature type="transmembrane region" description="Helical" evidence="6">
    <location>
        <begin position="12"/>
        <end position="35"/>
    </location>
</feature>
<proteinExistence type="predicted"/>
<feature type="transmembrane region" description="Helical" evidence="6">
    <location>
        <begin position="213"/>
        <end position="231"/>
    </location>
</feature>
<comment type="subcellular location">
    <subcellularLocation>
        <location evidence="1">Cell membrane</location>
        <topology evidence="1">Multi-pass membrane protein</topology>
    </subcellularLocation>
</comment>
<feature type="transmembrane region" description="Helical" evidence="6">
    <location>
        <begin position="124"/>
        <end position="143"/>
    </location>
</feature>
<evidence type="ECO:0000313" key="8">
    <source>
        <dbReference type="Proteomes" id="UP001652442"/>
    </source>
</evidence>
<feature type="transmembrane region" description="Helical" evidence="6">
    <location>
        <begin position="271"/>
        <end position="291"/>
    </location>
</feature>
<evidence type="ECO:0000256" key="4">
    <source>
        <dbReference type="ARBA" id="ARBA00022989"/>
    </source>
</evidence>
<feature type="transmembrane region" description="Helical" evidence="6">
    <location>
        <begin position="47"/>
        <end position="66"/>
    </location>
</feature>
<reference evidence="7 8" key="1">
    <citation type="journal article" date="2021" name="ISME Commun">
        <title>Automated analysis of genomic sequences facilitates high-throughput and comprehensive description of bacteria.</title>
        <authorList>
            <person name="Hitch T.C.A."/>
        </authorList>
    </citation>
    <scope>NUCLEOTIDE SEQUENCE [LARGE SCALE GENOMIC DNA]</scope>
    <source>
        <strain evidence="7 8">Sanger_109</strain>
    </source>
</reference>
<dbReference type="Proteomes" id="UP001652442">
    <property type="component" value="Unassembled WGS sequence"/>
</dbReference>
<feature type="transmembrane region" description="Helical" evidence="6">
    <location>
        <begin position="297"/>
        <end position="314"/>
    </location>
</feature>
<feature type="transmembrane region" description="Helical" evidence="6">
    <location>
        <begin position="163"/>
        <end position="184"/>
    </location>
</feature>
<evidence type="ECO:0000256" key="1">
    <source>
        <dbReference type="ARBA" id="ARBA00004651"/>
    </source>
</evidence>
<keyword evidence="8" id="KW-1185">Reference proteome</keyword>
<evidence type="ECO:0000313" key="7">
    <source>
        <dbReference type="EMBL" id="MCU6761064.1"/>
    </source>
</evidence>
<dbReference type="Pfam" id="PF02653">
    <property type="entry name" value="BPD_transp_2"/>
    <property type="match status" value="1"/>
</dbReference>
<gene>
    <name evidence="7" type="ORF">OCV88_01780</name>
</gene>
<comment type="caution">
    <text evidence="7">The sequence shown here is derived from an EMBL/GenBank/DDBJ whole genome shotgun (WGS) entry which is preliminary data.</text>
</comment>